<evidence type="ECO:0000256" key="14">
    <source>
        <dbReference type="ARBA" id="ARBA00023136"/>
    </source>
</evidence>
<dbReference type="InterPro" id="IPR033479">
    <property type="entry name" value="dCache_1"/>
</dbReference>
<dbReference type="InterPro" id="IPR004358">
    <property type="entry name" value="Sig_transdc_His_kin-like_C"/>
</dbReference>
<dbReference type="SMART" id="SM00387">
    <property type="entry name" value="HATPase_c"/>
    <property type="match status" value="1"/>
</dbReference>
<keyword evidence="9" id="KW-0547">Nucleotide-binding</keyword>
<dbReference type="EMBL" id="FLQP01000032">
    <property type="protein sequence ID" value="SBS64805.1"/>
    <property type="molecule type" value="Genomic_DNA"/>
</dbReference>
<evidence type="ECO:0000256" key="9">
    <source>
        <dbReference type="ARBA" id="ARBA00022741"/>
    </source>
</evidence>
<evidence type="ECO:0000256" key="17">
    <source>
        <dbReference type="SAM" id="Phobius"/>
    </source>
</evidence>
<feature type="domain" description="Histidine kinase" evidence="18">
    <location>
        <begin position="379"/>
        <end position="597"/>
    </location>
</feature>
<comment type="subcellular location">
    <subcellularLocation>
        <location evidence="2">Cell inner membrane</location>
        <topology evidence="2">Multi-pass membrane protein</topology>
    </subcellularLocation>
</comment>
<dbReference type="SMART" id="SM00388">
    <property type="entry name" value="HisKA"/>
    <property type="match status" value="1"/>
</dbReference>
<dbReference type="GO" id="GO:0005886">
    <property type="term" value="C:plasma membrane"/>
    <property type="evidence" value="ECO:0007669"/>
    <property type="project" value="UniProtKB-SubCell"/>
</dbReference>
<dbReference type="EC" id="2.7.13.3" evidence="3"/>
<dbReference type="AlphaFoldDB" id="A0A1C3ITQ2"/>
<keyword evidence="6" id="KW-0597">Phosphoprotein</keyword>
<evidence type="ECO:0000256" key="8">
    <source>
        <dbReference type="ARBA" id="ARBA00022692"/>
    </source>
</evidence>
<evidence type="ECO:0000313" key="19">
    <source>
        <dbReference type="EMBL" id="SBS64805.1"/>
    </source>
</evidence>
<evidence type="ECO:0000256" key="3">
    <source>
        <dbReference type="ARBA" id="ARBA00012438"/>
    </source>
</evidence>
<keyword evidence="5" id="KW-0997">Cell inner membrane</keyword>
<dbReference type="Pfam" id="PF00512">
    <property type="entry name" value="HisKA"/>
    <property type="match status" value="1"/>
</dbReference>
<dbReference type="RefSeq" id="WP_065679320.1">
    <property type="nucleotide sequence ID" value="NZ_AP025460.1"/>
</dbReference>
<dbReference type="PIRSF" id="PIRSF036431">
    <property type="entry name" value="STHK_DctB"/>
    <property type="match status" value="1"/>
</dbReference>
<keyword evidence="13" id="KW-0902">Two-component regulatory system</keyword>
<organism evidence="19 20">
    <name type="scientific">Vibrio atlanticus</name>
    <dbReference type="NCBI Taxonomy" id="693153"/>
    <lineage>
        <taxon>Bacteria</taxon>
        <taxon>Pseudomonadati</taxon>
        <taxon>Pseudomonadota</taxon>
        <taxon>Gammaproteobacteria</taxon>
        <taxon>Vibrionales</taxon>
        <taxon>Vibrionaceae</taxon>
        <taxon>Vibrio</taxon>
    </lineage>
</organism>
<proteinExistence type="predicted"/>
<evidence type="ECO:0000256" key="7">
    <source>
        <dbReference type="ARBA" id="ARBA00022679"/>
    </source>
</evidence>
<dbReference type="SUPFAM" id="SSF103190">
    <property type="entry name" value="Sensory domain-like"/>
    <property type="match status" value="1"/>
</dbReference>
<dbReference type="Pfam" id="PF02518">
    <property type="entry name" value="HATPase_c"/>
    <property type="match status" value="1"/>
</dbReference>
<evidence type="ECO:0000256" key="2">
    <source>
        <dbReference type="ARBA" id="ARBA00004429"/>
    </source>
</evidence>
<dbReference type="GO" id="GO:0005524">
    <property type="term" value="F:ATP binding"/>
    <property type="evidence" value="ECO:0007669"/>
    <property type="project" value="UniProtKB-KW"/>
</dbReference>
<keyword evidence="12 17" id="KW-1133">Transmembrane helix</keyword>
<dbReference type="Gene3D" id="3.30.450.20">
    <property type="entry name" value="PAS domain"/>
    <property type="match status" value="2"/>
</dbReference>
<keyword evidence="7 19" id="KW-0808">Transferase</keyword>
<evidence type="ECO:0000259" key="18">
    <source>
        <dbReference type="PROSITE" id="PS50109"/>
    </source>
</evidence>
<dbReference type="Proteomes" id="UP000092876">
    <property type="component" value="Unassembled WGS sequence"/>
</dbReference>
<feature type="region of interest" description="Disordered" evidence="16">
    <location>
        <begin position="599"/>
        <end position="620"/>
    </location>
</feature>
<keyword evidence="11" id="KW-0067">ATP-binding</keyword>
<dbReference type="Gene3D" id="3.30.565.10">
    <property type="entry name" value="Histidine kinase-like ATPase, C-terminal domain"/>
    <property type="match status" value="1"/>
</dbReference>
<reference evidence="20" key="1">
    <citation type="submission" date="2016-06" db="EMBL/GenBank/DDBJ databases">
        <authorList>
            <person name="Rodrigo-Torres Lidia"/>
            <person name="Arahal R.David."/>
        </authorList>
    </citation>
    <scope>NUCLEOTIDE SEQUENCE [LARGE SCALE GENOMIC DNA]</scope>
    <source>
        <strain evidence="20">CECT 7223</strain>
    </source>
</reference>
<dbReference type="PROSITE" id="PS50109">
    <property type="entry name" value="HIS_KIN"/>
    <property type="match status" value="1"/>
</dbReference>
<evidence type="ECO:0000313" key="20">
    <source>
        <dbReference type="Proteomes" id="UP000092876"/>
    </source>
</evidence>
<feature type="transmembrane region" description="Helical" evidence="17">
    <location>
        <begin position="285"/>
        <end position="308"/>
    </location>
</feature>
<dbReference type="SUPFAM" id="SSF47384">
    <property type="entry name" value="Homodimeric domain of signal transducing histidine kinase"/>
    <property type="match status" value="1"/>
</dbReference>
<dbReference type="FunFam" id="1.10.287.130:FF:000049">
    <property type="entry name" value="C4-dicarboxylate transport sensor protein DctB"/>
    <property type="match status" value="1"/>
</dbReference>
<evidence type="ECO:0000256" key="13">
    <source>
        <dbReference type="ARBA" id="ARBA00023012"/>
    </source>
</evidence>
<evidence type="ECO:0000256" key="12">
    <source>
        <dbReference type="ARBA" id="ARBA00022989"/>
    </source>
</evidence>
<name>A0A1C3ITQ2_9VIBR</name>
<keyword evidence="14 17" id="KW-0472">Membrane</keyword>
<evidence type="ECO:0000256" key="1">
    <source>
        <dbReference type="ARBA" id="ARBA00000085"/>
    </source>
</evidence>
<keyword evidence="4" id="KW-1003">Cell membrane</keyword>
<dbReference type="InterPro" id="IPR003594">
    <property type="entry name" value="HATPase_dom"/>
</dbReference>
<accession>A0A1C3ITQ2</accession>
<dbReference type="SUPFAM" id="SSF55874">
    <property type="entry name" value="ATPase domain of HSP90 chaperone/DNA topoisomerase II/histidine kinase"/>
    <property type="match status" value="1"/>
</dbReference>
<dbReference type="FunFam" id="3.30.450.20:FF:000127">
    <property type="entry name" value="C4-dicarboxylate transport sensor protein"/>
    <property type="match status" value="1"/>
</dbReference>
<evidence type="ECO:0000256" key="4">
    <source>
        <dbReference type="ARBA" id="ARBA00022475"/>
    </source>
</evidence>
<keyword evidence="8 17" id="KW-0812">Transmembrane</keyword>
<dbReference type="InterPro" id="IPR036890">
    <property type="entry name" value="HATPase_C_sf"/>
</dbReference>
<dbReference type="GO" id="GO:0000155">
    <property type="term" value="F:phosphorelay sensor kinase activity"/>
    <property type="evidence" value="ECO:0007669"/>
    <property type="project" value="InterPro"/>
</dbReference>
<dbReference type="Pfam" id="PF02743">
    <property type="entry name" value="dCache_1"/>
    <property type="match status" value="1"/>
</dbReference>
<sequence length="620" mass="70396">MFQAFRIPILLMAIYSLLMVFGGHWVWSTSHESLLNDHQSKLDRFSVHISSQLDKFAHIPELLSKDKELVDALHSPSNSAQIELTNRYLEHVNSVIQASDTYLLDSIGTTIAASNWNLPRSFIRRNFAFRPYFQEAILGNENQYFALGSTSGKRGYYYSYPVSYAAEIIGVIVVKMDLSLIEASWKGKQSFFVADDKDQIVFMSSNPEWLFKSLQPLSQAQQARIQESRQYLDTKIESLHFSGDLESATSNIESPHKLVQEQFFSSSRFLAEPKLTIRVFSPTHLVWWDLVAYLVVLSLIFAIIYLTMQLNHHRQQRRAQIDRLQSEAKQKLEFQVLERTSELHVEIKHRIETEHVLRQTQDELIQAAKLAVLGQMSASISHELNNPLAAIRSYADNGRLFLAKEKTDRVDDNLSRISALTDRMAKISHQLRSFAKKSTAEELHTLQILPVLHSSRELMKPQLKSERVKVNELPETFDACVLANAIQLEQVIINLLTNAIQAMEQQSDKQLAILLEVRESDHQQTSTLLIHVDDNGPGFTSSSSGDFFEPFHTTKKNGLGLGLSISQQIISGINGKLVTGHSPQGGARFSIELPLVEQEQKEKNQHPNQKQQTEIKPLAS</sequence>
<dbReference type="PANTHER" id="PTHR43065">
    <property type="entry name" value="SENSOR HISTIDINE KINASE"/>
    <property type="match status" value="1"/>
</dbReference>
<evidence type="ECO:0000256" key="11">
    <source>
        <dbReference type="ARBA" id="ARBA00022840"/>
    </source>
</evidence>
<dbReference type="Gene3D" id="1.10.287.130">
    <property type="match status" value="1"/>
</dbReference>
<evidence type="ECO:0000256" key="5">
    <source>
        <dbReference type="ARBA" id="ARBA00022519"/>
    </source>
</evidence>
<dbReference type="CDD" id="cd00082">
    <property type="entry name" value="HisKA"/>
    <property type="match status" value="1"/>
</dbReference>
<comment type="catalytic activity">
    <reaction evidence="1">
        <text>ATP + protein L-histidine = ADP + protein N-phospho-L-histidine.</text>
        <dbReference type="EC" id="2.7.13.3"/>
    </reaction>
</comment>
<dbReference type="InterPro" id="IPR003661">
    <property type="entry name" value="HisK_dim/P_dom"/>
</dbReference>
<evidence type="ECO:0000256" key="10">
    <source>
        <dbReference type="ARBA" id="ARBA00022777"/>
    </source>
</evidence>
<dbReference type="InterPro" id="IPR036097">
    <property type="entry name" value="HisK_dim/P_sf"/>
</dbReference>
<evidence type="ECO:0000256" key="16">
    <source>
        <dbReference type="SAM" id="MobiDB-lite"/>
    </source>
</evidence>
<evidence type="ECO:0000256" key="15">
    <source>
        <dbReference type="ARBA" id="ARBA00073143"/>
    </source>
</evidence>
<evidence type="ECO:0000256" key="6">
    <source>
        <dbReference type="ARBA" id="ARBA00022553"/>
    </source>
</evidence>
<protein>
    <recommendedName>
        <fullName evidence="15">C4-dicarboxylate transport sensor protein DctB</fullName>
        <ecNumber evidence="3">2.7.13.3</ecNumber>
    </recommendedName>
</protein>
<gene>
    <name evidence="19" type="primary">dctB_2</name>
    <name evidence="19" type="ORF">VAT7223_02365</name>
</gene>
<dbReference type="InterPro" id="IPR029151">
    <property type="entry name" value="Sensor-like_sf"/>
</dbReference>
<dbReference type="InterPro" id="IPR017055">
    <property type="entry name" value="Sig_transdc_His_kinase_DctB"/>
</dbReference>
<dbReference type="PRINTS" id="PR00344">
    <property type="entry name" value="BCTRLSENSOR"/>
</dbReference>
<dbReference type="PANTHER" id="PTHR43065:SF46">
    <property type="entry name" value="C4-DICARBOXYLATE TRANSPORT SENSOR PROTEIN DCTB"/>
    <property type="match status" value="1"/>
</dbReference>
<dbReference type="GeneID" id="94233600"/>
<feature type="transmembrane region" description="Helical" evidence="17">
    <location>
        <begin position="7"/>
        <end position="27"/>
    </location>
</feature>
<dbReference type="InterPro" id="IPR005467">
    <property type="entry name" value="His_kinase_dom"/>
</dbReference>
<keyword evidence="10" id="KW-0418">Kinase</keyword>